<feature type="transmembrane region" description="Helical" evidence="6">
    <location>
        <begin position="103"/>
        <end position="121"/>
    </location>
</feature>
<dbReference type="Proteomes" id="UP000183995">
    <property type="component" value="Unassembled WGS sequence"/>
</dbReference>
<dbReference type="EMBL" id="FQXV01000004">
    <property type="protein sequence ID" value="SHH91339.1"/>
    <property type="molecule type" value="Genomic_DNA"/>
</dbReference>
<dbReference type="GO" id="GO:0005886">
    <property type="term" value="C:plasma membrane"/>
    <property type="evidence" value="ECO:0007669"/>
    <property type="project" value="UniProtKB-SubCell"/>
</dbReference>
<sequence length="414" mass="44066">MRTARTERLFLNSRFLLFFMSQNFVSCGAFVQVVAVAKLIVSMTNSGLLAGFSIVCAPLPGVLLSLVAGGLGDRFKARNLLLLCDILRGGLVISFSFCRTVPSLFIVMMLSGLLDVLYSPARNKTLAALLTKDQLLRGNSLLSGGYGVVSLIMPALTGVVLGRSGAATVFFVGGAFYFLSALTLSYLHVGRQPVGPPRSAPGEVLRGLRYCFDSAPLRQTILTMAVVDFAAVSVNIAFYSYAFDTLRVTSAYWGLLLSVLYGMNVFAMLFLVRHQKTLGGNSFAFANLFLAVVALVWCFNSTTRSLPAILGTTAVEGFSTALSATLLVTTLLKTARADYTARVSGVRDLCSSAAKLLGIGVTYILMHFFDAQAVFIAGAGAILLSVIFRALSAPLVKTGGRVPGRALKGDASHE</sequence>
<feature type="transmembrane region" description="Helical" evidence="6">
    <location>
        <begin position="221"/>
        <end position="239"/>
    </location>
</feature>
<dbReference type="OrthoDB" id="9775268at2"/>
<evidence type="ECO:0000256" key="6">
    <source>
        <dbReference type="SAM" id="Phobius"/>
    </source>
</evidence>
<dbReference type="CDD" id="cd06173">
    <property type="entry name" value="MFS_MefA_like"/>
    <property type="match status" value="1"/>
</dbReference>
<keyword evidence="3 6" id="KW-0812">Transmembrane</keyword>
<keyword evidence="8" id="KW-1185">Reference proteome</keyword>
<dbReference type="SUPFAM" id="SSF103473">
    <property type="entry name" value="MFS general substrate transporter"/>
    <property type="match status" value="1"/>
</dbReference>
<dbReference type="STRING" id="1123282.SAMN02745823_01400"/>
<feature type="transmembrane region" description="Helical" evidence="6">
    <location>
        <begin position="167"/>
        <end position="189"/>
    </location>
</feature>
<feature type="transmembrane region" description="Helical" evidence="6">
    <location>
        <begin position="251"/>
        <end position="272"/>
    </location>
</feature>
<dbReference type="PANTHER" id="PTHR23513:SF6">
    <property type="entry name" value="MAJOR FACILITATOR SUPERFAMILY ASSOCIATED DOMAIN-CONTAINING PROTEIN"/>
    <property type="match status" value="1"/>
</dbReference>
<feature type="transmembrane region" description="Helical" evidence="6">
    <location>
        <begin position="284"/>
        <end position="302"/>
    </location>
</feature>
<dbReference type="AlphaFoldDB" id="A0A1M5WUR0"/>
<keyword evidence="4 6" id="KW-1133">Transmembrane helix</keyword>
<organism evidence="7 8">
    <name type="scientific">Sporobacter termitidis DSM 10068</name>
    <dbReference type="NCBI Taxonomy" id="1123282"/>
    <lineage>
        <taxon>Bacteria</taxon>
        <taxon>Bacillati</taxon>
        <taxon>Bacillota</taxon>
        <taxon>Clostridia</taxon>
        <taxon>Eubacteriales</taxon>
        <taxon>Oscillospiraceae</taxon>
        <taxon>Sporobacter</taxon>
    </lineage>
</organism>
<keyword evidence="2" id="KW-1003">Cell membrane</keyword>
<feature type="transmembrane region" description="Helical" evidence="6">
    <location>
        <begin position="47"/>
        <end position="68"/>
    </location>
</feature>
<evidence type="ECO:0000256" key="4">
    <source>
        <dbReference type="ARBA" id="ARBA00022989"/>
    </source>
</evidence>
<dbReference type="Pfam" id="PF07690">
    <property type="entry name" value="MFS_1"/>
    <property type="match status" value="1"/>
</dbReference>
<feature type="transmembrane region" description="Helical" evidence="6">
    <location>
        <begin position="308"/>
        <end position="332"/>
    </location>
</feature>
<evidence type="ECO:0000313" key="8">
    <source>
        <dbReference type="Proteomes" id="UP000183995"/>
    </source>
</evidence>
<dbReference type="RefSeq" id="WP_073077123.1">
    <property type="nucleotide sequence ID" value="NZ_FQXV01000004.1"/>
</dbReference>
<evidence type="ECO:0000256" key="1">
    <source>
        <dbReference type="ARBA" id="ARBA00004651"/>
    </source>
</evidence>
<protein>
    <submittedName>
        <fullName evidence="7">Transmembrane secretion effector</fullName>
    </submittedName>
</protein>
<evidence type="ECO:0000256" key="5">
    <source>
        <dbReference type="ARBA" id="ARBA00023136"/>
    </source>
</evidence>
<name>A0A1M5WUR0_9FIRM</name>
<keyword evidence="5 6" id="KW-0472">Membrane</keyword>
<dbReference type="InterPro" id="IPR011701">
    <property type="entry name" value="MFS"/>
</dbReference>
<dbReference type="InterPro" id="IPR036259">
    <property type="entry name" value="MFS_trans_sf"/>
</dbReference>
<dbReference type="Gene3D" id="1.20.1250.20">
    <property type="entry name" value="MFS general substrate transporter like domains"/>
    <property type="match status" value="1"/>
</dbReference>
<evidence type="ECO:0000313" key="7">
    <source>
        <dbReference type="EMBL" id="SHH91339.1"/>
    </source>
</evidence>
<feature type="transmembrane region" description="Helical" evidence="6">
    <location>
        <begin position="141"/>
        <end position="161"/>
    </location>
</feature>
<accession>A0A1M5WUR0</accession>
<dbReference type="GO" id="GO:0022857">
    <property type="term" value="F:transmembrane transporter activity"/>
    <property type="evidence" value="ECO:0007669"/>
    <property type="project" value="InterPro"/>
</dbReference>
<feature type="transmembrane region" description="Helical" evidence="6">
    <location>
        <begin position="375"/>
        <end position="396"/>
    </location>
</feature>
<comment type="subcellular location">
    <subcellularLocation>
        <location evidence="1">Cell membrane</location>
        <topology evidence="1">Multi-pass membrane protein</topology>
    </subcellularLocation>
</comment>
<evidence type="ECO:0000256" key="3">
    <source>
        <dbReference type="ARBA" id="ARBA00022692"/>
    </source>
</evidence>
<proteinExistence type="predicted"/>
<reference evidence="7 8" key="1">
    <citation type="submission" date="2016-11" db="EMBL/GenBank/DDBJ databases">
        <authorList>
            <person name="Jaros S."/>
            <person name="Januszkiewicz K."/>
            <person name="Wedrychowicz H."/>
        </authorList>
    </citation>
    <scope>NUCLEOTIDE SEQUENCE [LARGE SCALE GENOMIC DNA]</scope>
    <source>
        <strain evidence="7 8">DSM 10068</strain>
    </source>
</reference>
<feature type="transmembrane region" description="Helical" evidence="6">
    <location>
        <begin position="15"/>
        <end position="41"/>
    </location>
</feature>
<gene>
    <name evidence="7" type="ORF">SAMN02745823_01400</name>
</gene>
<evidence type="ECO:0000256" key="2">
    <source>
        <dbReference type="ARBA" id="ARBA00022475"/>
    </source>
</evidence>
<dbReference type="PANTHER" id="PTHR23513">
    <property type="entry name" value="INTEGRAL MEMBRANE EFFLUX PROTEIN-RELATED"/>
    <property type="match status" value="1"/>
</dbReference>